<proteinExistence type="predicted"/>
<comment type="caution">
    <text evidence="7">The sequence shown here is derived from an EMBL/GenBank/DDBJ whole genome shotgun (WGS) entry which is preliminary data.</text>
</comment>
<dbReference type="Pfam" id="PF14880">
    <property type="entry name" value="COX14"/>
    <property type="match status" value="1"/>
</dbReference>
<evidence type="ECO:0000313" key="7">
    <source>
        <dbReference type="EMBL" id="KAK5109366.1"/>
    </source>
</evidence>
<dbReference type="Proteomes" id="UP001357485">
    <property type="component" value="Unassembled WGS sequence"/>
</dbReference>
<evidence type="ECO:0000256" key="1">
    <source>
        <dbReference type="ARBA" id="ARBA00004167"/>
    </source>
</evidence>
<accession>A0ABR0KQU9</accession>
<keyword evidence="3 6" id="KW-1133">Transmembrane helix</keyword>
<name>A0ABR0KQU9_9PEZI</name>
<evidence type="ECO:0000256" key="2">
    <source>
        <dbReference type="ARBA" id="ARBA00022692"/>
    </source>
</evidence>
<gene>
    <name evidence="7" type="ORF">LTR16_005822</name>
</gene>
<comment type="subcellular location">
    <subcellularLocation>
        <location evidence="1">Membrane</location>
        <topology evidence="1">Single-pass membrane protein</topology>
    </subcellularLocation>
</comment>
<dbReference type="InterPro" id="IPR029208">
    <property type="entry name" value="COX14"/>
</dbReference>
<evidence type="ECO:0000256" key="4">
    <source>
        <dbReference type="ARBA" id="ARBA00023136"/>
    </source>
</evidence>
<sequence>ESTFDRVVDKGRVWADRAHRFVALGLIAATGVCGTVAVLALGDMVLYNRRKRNEWLKDQQEEHRVKLIAAREAEALGTPSDDQMLLLNRERAAEEAETVRKAKKGIFARAKAYLYSGLSTGEEQDGKVVSTGKELLEEGKEQGAKATGKIEEVWQEAKDKTAQATSTDLGILKAVNQQRRTGGKAEETLHPTGGPLDREAENAAAAASNASKGWTSWMIRR</sequence>
<feature type="region of interest" description="Disordered" evidence="5">
    <location>
        <begin position="177"/>
        <end position="221"/>
    </location>
</feature>
<evidence type="ECO:0000256" key="5">
    <source>
        <dbReference type="SAM" id="MobiDB-lite"/>
    </source>
</evidence>
<keyword evidence="4 6" id="KW-0472">Membrane</keyword>
<keyword evidence="2 6" id="KW-0812">Transmembrane</keyword>
<feature type="transmembrane region" description="Helical" evidence="6">
    <location>
        <begin position="20"/>
        <end position="42"/>
    </location>
</feature>
<evidence type="ECO:0000256" key="3">
    <source>
        <dbReference type="ARBA" id="ARBA00022989"/>
    </source>
</evidence>
<reference evidence="7 8" key="1">
    <citation type="submission" date="2023-08" db="EMBL/GenBank/DDBJ databases">
        <title>Black Yeasts Isolated from many extreme environments.</title>
        <authorList>
            <person name="Coleine C."/>
            <person name="Stajich J.E."/>
            <person name="Selbmann L."/>
        </authorList>
    </citation>
    <scope>NUCLEOTIDE SEQUENCE [LARGE SCALE GENOMIC DNA]</scope>
    <source>
        <strain evidence="7 8">CCFEE 536</strain>
    </source>
</reference>
<dbReference type="EMBL" id="JAVRRA010025611">
    <property type="protein sequence ID" value="KAK5109366.1"/>
    <property type="molecule type" value="Genomic_DNA"/>
</dbReference>
<evidence type="ECO:0008006" key="9">
    <source>
        <dbReference type="Google" id="ProtNLM"/>
    </source>
</evidence>
<feature type="compositionally biased region" description="Low complexity" evidence="5">
    <location>
        <begin position="202"/>
        <end position="211"/>
    </location>
</feature>
<evidence type="ECO:0000256" key="6">
    <source>
        <dbReference type="SAM" id="Phobius"/>
    </source>
</evidence>
<feature type="non-terminal residue" evidence="7">
    <location>
        <position position="1"/>
    </location>
</feature>
<evidence type="ECO:0000313" key="8">
    <source>
        <dbReference type="Proteomes" id="UP001357485"/>
    </source>
</evidence>
<organism evidence="7 8">
    <name type="scientific">Cryomyces antarcticus</name>
    <dbReference type="NCBI Taxonomy" id="329879"/>
    <lineage>
        <taxon>Eukaryota</taxon>
        <taxon>Fungi</taxon>
        <taxon>Dikarya</taxon>
        <taxon>Ascomycota</taxon>
        <taxon>Pezizomycotina</taxon>
        <taxon>Dothideomycetes</taxon>
        <taxon>Dothideomycetes incertae sedis</taxon>
        <taxon>Cryomyces</taxon>
    </lineage>
</organism>
<keyword evidence="8" id="KW-1185">Reference proteome</keyword>
<protein>
    <recommendedName>
        <fullName evidence="9">HIG1 domain-containing protein</fullName>
    </recommendedName>
</protein>